<protein>
    <submittedName>
        <fullName evidence="2">Uncharacterized protein</fullName>
    </submittedName>
</protein>
<keyword evidence="3" id="KW-1185">Reference proteome</keyword>
<feature type="region of interest" description="Disordered" evidence="1">
    <location>
        <begin position="149"/>
        <end position="220"/>
    </location>
</feature>
<dbReference type="EMBL" id="KN294003">
    <property type="protein sequence ID" value="EEH33875.1"/>
    <property type="molecule type" value="Genomic_DNA"/>
</dbReference>
<dbReference type="VEuPathDB" id="FungiDB:PAAG_04924"/>
<accession>C1H1Y8</accession>
<gene>
    <name evidence="2" type="ORF">PAAG_04924</name>
</gene>
<proteinExistence type="predicted"/>
<dbReference type="KEGG" id="pbl:PAAG_04924"/>
<feature type="compositionally biased region" description="Polar residues" evidence="1">
    <location>
        <begin position="170"/>
        <end position="186"/>
    </location>
</feature>
<evidence type="ECO:0000313" key="2">
    <source>
        <dbReference type="EMBL" id="EEH33875.1"/>
    </source>
</evidence>
<dbReference type="eggNOG" id="ENOG502SHD6">
    <property type="taxonomic scope" value="Eukaryota"/>
</dbReference>
<dbReference type="GeneID" id="9096505"/>
<evidence type="ECO:0000313" key="3">
    <source>
        <dbReference type="Proteomes" id="UP000002059"/>
    </source>
</evidence>
<reference evidence="2 3" key="1">
    <citation type="journal article" date="2011" name="PLoS Genet.">
        <title>Comparative genomic analysis of human fungal pathogens causing paracoccidioidomycosis.</title>
        <authorList>
            <person name="Desjardins C.A."/>
            <person name="Champion M.D."/>
            <person name="Holder J.W."/>
            <person name="Muszewska A."/>
            <person name="Goldberg J."/>
            <person name="Bailao A.M."/>
            <person name="Brigido M.M."/>
            <person name="Ferreira M.E."/>
            <person name="Garcia A.M."/>
            <person name="Grynberg M."/>
            <person name="Gujja S."/>
            <person name="Heiman D.I."/>
            <person name="Henn M.R."/>
            <person name="Kodira C.D."/>
            <person name="Leon-Narvaez H."/>
            <person name="Longo L.V."/>
            <person name="Ma L.J."/>
            <person name="Malavazi I."/>
            <person name="Matsuo A.L."/>
            <person name="Morais F.V."/>
            <person name="Pereira M."/>
            <person name="Rodriguez-Brito S."/>
            <person name="Sakthikumar S."/>
            <person name="Salem-Izacc S.M."/>
            <person name="Sykes S.M."/>
            <person name="Teixeira M.M."/>
            <person name="Vallejo M.C."/>
            <person name="Walter M.E."/>
            <person name="Yandava C."/>
            <person name="Young S."/>
            <person name="Zeng Q."/>
            <person name="Zucker J."/>
            <person name="Felipe M.S."/>
            <person name="Goldman G.H."/>
            <person name="Haas B.J."/>
            <person name="McEwen J.G."/>
            <person name="Nino-Vega G."/>
            <person name="Puccia R."/>
            <person name="San-Blas G."/>
            <person name="Soares C.M."/>
            <person name="Birren B.W."/>
            <person name="Cuomo C.A."/>
        </authorList>
    </citation>
    <scope>NUCLEOTIDE SEQUENCE [LARGE SCALE GENOMIC DNA]</scope>
    <source>
        <strain evidence="3">ATCC MYA-826 / Pb01</strain>
    </source>
</reference>
<sequence>MCDRNQIISQSSKTKVKQRKKEPTLATGVAKQIDSVSNQQEGSEYIPVIVTEYKAPHSLRQAEMTTGLAKEIRPALDVIDGSLPQSQLQLFSSMVCIGVRYGSICTGEAFILVFFILDDPSSAQYSEYWSRLHSHKTCVLQYRSKRPRNLPPISMTLRSGRRPSEGIHRSMNSHSASPSARPSFTPSQSGIRGRTRRGGSGSAAKPRDAPGHGEVSGTQRMLNVIETPTIKTRPYCSQQCVSFLHSRMEALLIQRVPTTRITRRKASIVGTPQNPNRLYDSIIRADDDTIAQFELGNSKQLTGSSCQIS</sequence>
<name>C1H1Y8_PARBA</name>
<dbReference type="RefSeq" id="XP_002793395.1">
    <property type="nucleotide sequence ID" value="XM_002793349.1"/>
</dbReference>
<evidence type="ECO:0000256" key="1">
    <source>
        <dbReference type="SAM" id="MobiDB-lite"/>
    </source>
</evidence>
<organism evidence="2 3">
    <name type="scientific">Paracoccidioides lutzii (strain ATCC MYA-826 / Pb01)</name>
    <name type="common">Paracoccidioides brasiliensis</name>
    <dbReference type="NCBI Taxonomy" id="502779"/>
    <lineage>
        <taxon>Eukaryota</taxon>
        <taxon>Fungi</taxon>
        <taxon>Dikarya</taxon>
        <taxon>Ascomycota</taxon>
        <taxon>Pezizomycotina</taxon>
        <taxon>Eurotiomycetes</taxon>
        <taxon>Eurotiomycetidae</taxon>
        <taxon>Onygenales</taxon>
        <taxon>Ajellomycetaceae</taxon>
        <taxon>Paracoccidioides</taxon>
    </lineage>
</organism>
<dbReference type="AlphaFoldDB" id="C1H1Y8"/>
<dbReference type="HOGENOM" id="CLU_900458_0_0_1"/>
<dbReference type="Proteomes" id="UP000002059">
    <property type="component" value="Partially assembled WGS sequence"/>
</dbReference>